<feature type="domain" description="Retrotransposon gag" evidence="2">
    <location>
        <begin position="7"/>
        <end position="77"/>
    </location>
</feature>
<accession>A0A0A8YVJ7</accession>
<dbReference type="AlphaFoldDB" id="A0A0A8YVJ7"/>
<reference evidence="3" key="2">
    <citation type="journal article" date="2015" name="Data Brief">
        <title>Shoot transcriptome of the giant reed, Arundo donax.</title>
        <authorList>
            <person name="Barrero R.A."/>
            <person name="Guerrero F.D."/>
            <person name="Moolhuijzen P."/>
            <person name="Goolsby J.A."/>
            <person name="Tidwell J."/>
            <person name="Bellgard S.E."/>
            <person name="Bellgard M.I."/>
        </authorList>
    </citation>
    <scope>NUCLEOTIDE SEQUENCE</scope>
    <source>
        <tissue evidence="3">Shoot tissue taken approximately 20 cm above the soil surface</tissue>
    </source>
</reference>
<reference evidence="3" key="1">
    <citation type="submission" date="2014-09" db="EMBL/GenBank/DDBJ databases">
        <authorList>
            <person name="Magalhaes I.L.F."/>
            <person name="Oliveira U."/>
            <person name="Santos F.R."/>
            <person name="Vidigal T.H.D.A."/>
            <person name="Brescovit A.D."/>
            <person name="Santos A.J."/>
        </authorList>
    </citation>
    <scope>NUCLEOTIDE SEQUENCE</scope>
    <source>
        <tissue evidence="3">Shoot tissue taken approximately 20 cm above the soil surface</tissue>
    </source>
</reference>
<dbReference type="InterPro" id="IPR005162">
    <property type="entry name" value="Retrotrans_gag_dom"/>
</dbReference>
<evidence type="ECO:0000313" key="3">
    <source>
        <dbReference type="EMBL" id="JAD26607.1"/>
    </source>
</evidence>
<protein>
    <recommendedName>
        <fullName evidence="2">Retrotransposon gag domain-containing protein</fullName>
    </recommendedName>
</protein>
<organism evidence="3">
    <name type="scientific">Arundo donax</name>
    <name type="common">Giant reed</name>
    <name type="synonym">Donax arundinaceus</name>
    <dbReference type="NCBI Taxonomy" id="35708"/>
    <lineage>
        <taxon>Eukaryota</taxon>
        <taxon>Viridiplantae</taxon>
        <taxon>Streptophyta</taxon>
        <taxon>Embryophyta</taxon>
        <taxon>Tracheophyta</taxon>
        <taxon>Spermatophyta</taxon>
        <taxon>Magnoliopsida</taxon>
        <taxon>Liliopsida</taxon>
        <taxon>Poales</taxon>
        <taxon>Poaceae</taxon>
        <taxon>PACMAD clade</taxon>
        <taxon>Arundinoideae</taxon>
        <taxon>Arundineae</taxon>
        <taxon>Arundo</taxon>
    </lineage>
</organism>
<evidence type="ECO:0000259" key="2">
    <source>
        <dbReference type="Pfam" id="PF03732"/>
    </source>
</evidence>
<evidence type="ECO:0000256" key="1">
    <source>
        <dbReference type="SAM" id="MobiDB-lite"/>
    </source>
</evidence>
<sequence>MDRRLKSATWPEFVKLLLDRFGRDQHELLIRQLFQIRQSGLVTDYIERFSELVDQLDAYESKTDPLYYTMHFIDGLRDDVKAMVLVQRPTDLDTACILAQLQEEVADSGRSKDFCKQEYSSSSKPTFKGSHPLPPKVDKPPVTSAEDRRGTEAACHRSPSEKLAALRAYRRAQGFVYEVCCEMA</sequence>
<feature type="compositionally biased region" description="Basic and acidic residues" evidence="1">
    <location>
        <begin position="145"/>
        <end position="157"/>
    </location>
</feature>
<name>A0A0A8YVJ7_ARUDO</name>
<dbReference type="Pfam" id="PF03732">
    <property type="entry name" value="Retrotrans_gag"/>
    <property type="match status" value="1"/>
</dbReference>
<feature type="region of interest" description="Disordered" evidence="1">
    <location>
        <begin position="121"/>
        <end position="157"/>
    </location>
</feature>
<proteinExistence type="predicted"/>
<dbReference type="EMBL" id="GBRH01271288">
    <property type="protein sequence ID" value="JAD26607.1"/>
    <property type="molecule type" value="Transcribed_RNA"/>
</dbReference>